<evidence type="ECO:0008006" key="5">
    <source>
        <dbReference type="Google" id="ProtNLM"/>
    </source>
</evidence>
<feature type="compositionally biased region" description="Low complexity" evidence="1">
    <location>
        <begin position="248"/>
        <end position="262"/>
    </location>
</feature>
<accession>A0ABP9V4V5</accession>
<comment type="caution">
    <text evidence="3">The sequence shown here is derived from an EMBL/GenBank/DDBJ whole genome shotgun (WGS) entry which is preliminary data.</text>
</comment>
<feature type="compositionally biased region" description="Gly residues" evidence="1">
    <location>
        <begin position="263"/>
        <end position="275"/>
    </location>
</feature>
<keyword evidence="2" id="KW-0812">Transmembrane</keyword>
<name>A0ABP9V4V5_9BACT</name>
<dbReference type="EMBL" id="BAABRL010000005">
    <property type="protein sequence ID" value="GAA5495652.1"/>
    <property type="molecule type" value="Genomic_DNA"/>
</dbReference>
<feature type="region of interest" description="Disordered" evidence="1">
    <location>
        <begin position="248"/>
        <end position="312"/>
    </location>
</feature>
<keyword evidence="2" id="KW-1133">Transmembrane helix</keyword>
<dbReference type="RefSeq" id="WP_346188413.1">
    <property type="nucleotide sequence ID" value="NZ_BAABRL010000005.1"/>
</dbReference>
<reference evidence="3 4" key="1">
    <citation type="submission" date="2024-02" db="EMBL/GenBank/DDBJ databases">
        <title>Rubritalea halochordaticola NBRC 107102.</title>
        <authorList>
            <person name="Ichikawa N."/>
            <person name="Katano-Makiyama Y."/>
            <person name="Hidaka K."/>
        </authorList>
    </citation>
    <scope>NUCLEOTIDE SEQUENCE [LARGE SCALE GENOMIC DNA]</scope>
    <source>
        <strain evidence="3 4">NBRC 107102</strain>
    </source>
</reference>
<dbReference type="Proteomes" id="UP001424741">
    <property type="component" value="Unassembled WGS sequence"/>
</dbReference>
<dbReference type="InterPro" id="IPR048049">
    <property type="entry name" value="Amuc_1100-like"/>
</dbReference>
<evidence type="ECO:0000256" key="1">
    <source>
        <dbReference type="SAM" id="MobiDB-lite"/>
    </source>
</evidence>
<dbReference type="NCBIfam" id="NF038287">
    <property type="entry name" value="Amuc_1100_fam"/>
    <property type="match status" value="1"/>
</dbReference>
<organism evidence="3 4">
    <name type="scientific">Rubritalea halochordaticola</name>
    <dbReference type="NCBI Taxonomy" id="714537"/>
    <lineage>
        <taxon>Bacteria</taxon>
        <taxon>Pseudomonadati</taxon>
        <taxon>Verrucomicrobiota</taxon>
        <taxon>Verrucomicrobiia</taxon>
        <taxon>Verrucomicrobiales</taxon>
        <taxon>Rubritaleaceae</taxon>
        <taxon>Rubritalea</taxon>
    </lineage>
</organism>
<evidence type="ECO:0000256" key="2">
    <source>
        <dbReference type="SAM" id="Phobius"/>
    </source>
</evidence>
<evidence type="ECO:0000313" key="3">
    <source>
        <dbReference type="EMBL" id="GAA5495652.1"/>
    </source>
</evidence>
<proteinExistence type="predicted"/>
<keyword evidence="4" id="KW-1185">Reference proteome</keyword>
<feature type="compositionally biased region" description="Low complexity" evidence="1">
    <location>
        <begin position="290"/>
        <end position="306"/>
    </location>
</feature>
<keyword evidence="2" id="KW-0472">Membrane</keyword>
<gene>
    <name evidence="3" type="ORF">Rhal01_01831</name>
</gene>
<protein>
    <recommendedName>
        <fullName evidence="5">PpiC domain-containing protein</fullName>
    </recommendedName>
</protein>
<evidence type="ECO:0000313" key="4">
    <source>
        <dbReference type="Proteomes" id="UP001424741"/>
    </source>
</evidence>
<sequence>MSWIQENKFTSALAGVTLVGSAALIYLSVQKSGDAKDFRNNTKKMEATELKLQQSVPFPNAENREVKQENVRAFRDAAVKLQDKLVAYRPESMEDFPTTQFGPMLNKYRESLNTAFEESKGKVPDNTFYGFEEYTAKQPFEQATGELKYQLEAFQWLFSQLASAGDVELTKVVRSKIDAEKPGSNDRRNGREAKDDSVYEAQTLEIAFRGTEAQAQKVLESIANSEKYFFAIRTIRVLNDKTEAPTKADAQVAAAQPADPADGGFGGFDAAGDGGFFAPAEGDGEEGAADGDAAADATPEPAQPAAMDDTRDLMPILGDEKVNVYLQMELLVFKPKSDVKIPGKGGSAADNEE</sequence>
<feature type="transmembrane region" description="Helical" evidence="2">
    <location>
        <begin position="12"/>
        <end position="29"/>
    </location>
</feature>